<dbReference type="InterPro" id="IPR004527">
    <property type="entry name" value="Glu-tRNA-ligase_bac/mito"/>
</dbReference>
<dbReference type="PANTHER" id="PTHR43311:SF2">
    <property type="entry name" value="GLUTAMATE--TRNA LIGASE, MITOCHONDRIAL-RELATED"/>
    <property type="match status" value="1"/>
</dbReference>
<dbReference type="InterPro" id="IPR014729">
    <property type="entry name" value="Rossmann-like_a/b/a_fold"/>
</dbReference>
<dbReference type="InterPro" id="IPR008925">
    <property type="entry name" value="aa_tRNA-synth_I_cd-bd_sf"/>
</dbReference>
<keyword evidence="5" id="KW-0067">ATP-binding</keyword>
<dbReference type="GO" id="GO:0005829">
    <property type="term" value="C:cytosol"/>
    <property type="evidence" value="ECO:0007669"/>
    <property type="project" value="TreeGrafter"/>
</dbReference>
<dbReference type="Pfam" id="PF19269">
    <property type="entry name" value="Anticodon_2"/>
    <property type="match status" value="1"/>
</dbReference>
<dbReference type="NCBIfam" id="TIGR00464">
    <property type="entry name" value="gltX_bact"/>
    <property type="match status" value="1"/>
</dbReference>
<dbReference type="GO" id="GO:0000049">
    <property type="term" value="F:tRNA binding"/>
    <property type="evidence" value="ECO:0007669"/>
    <property type="project" value="InterPro"/>
</dbReference>
<keyword evidence="4" id="KW-0547">Nucleotide-binding</keyword>
<evidence type="ECO:0000256" key="8">
    <source>
        <dbReference type="ARBA" id="ARBA00030865"/>
    </source>
</evidence>
<evidence type="ECO:0000256" key="3">
    <source>
        <dbReference type="ARBA" id="ARBA00022598"/>
    </source>
</evidence>
<dbReference type="InterPro" id="IPR045462">
    <property type="entry name" value="aa-tRNA-synth_I_cd-bd"/>
</dbReference>
<keyword evidence="3 11" id="KW-0436">Ligase</keyword>
<sequence>MNDIRVRFAPSPTGALHVGNLRTALYNWLYAKNMQGSFILRIEDTDAQRCSSDAENKIFSSLAKLGLKWDEGPDIGGPHTPYRQSERSEKYETAIKTLLDNGSAYHCYCSTADLEADRKKFITAGHPPRYSGKCRNLSEEERSDLKLTDIKPSVRFKVERGTLEINDGVRGHISFNLSDIGDFIIARSDRAAAYYLASIADDVDMKITDVIRGEDHLSNTPKQILVARALGKTAPRYHHLSIIQGADGKKLSKRSGSLDISTLLDSGYAPVAITTAIAMLGWSGVSGKGPEPLEEMAKRFNLKKVSKAPCHFDPARLDHINAKAIKQMPAEKLIEILKPVMVGFPFEKFSDEKLFKIIDAVKESIHNPSEALLHAEQFIKMDEPDPVSLETLNSDEARNVCDALKKSVAELEMLTDETFRSVVESVSSVTGLTGKKLYAPIRALVTGKSSGPKLVDIFTILGRDEILKRIEKFVS</sequence>
<accession>A0A3B1CA90</accession>
<keyword evidence="7 11" id="KW-0030">Aminoacyl-tRNA synthetase</keyword>
<reference evidence="11" key="1">
    <citation type="submission" date="2018-06" db="EMBL/GenBank/DDBJ databases">
        <authorList>
            <person name="Zhirakovskaya E."/>
        </authorList>
    </citation>
    <scope>NUCLEOTIDE SEQUENCE</scope>
</reference>
<feature type="domain" description="Aminoacyl-tRNA synthetase class I anticodon-binding" evidence="10">
    <location>
        <begin position="333"/>
        <end position="473"/>
    </location>
</feature>
<dbReference type="GO" id="GO:0006424">
    <property type="term" value="P:glutamyl-tRNA aminoacylation"/>
    <property type="evidence" value="ECO:0007669"/>
    <property type="project" value="InterPro"/>
</dbReference>
<dbReference type="PRINTS" id="PR00987">
    <property type="entry name" value="TRNASYNTHGLU"/>
</dbReference>
<protein>
    <recommendedName>
        <fullName evidence="2">glutamate--tRNA ligase</fullName>
        <ecNumber evidence="2">6.1.1.17</ecNumber>
    </recommendedName>
    <alternativeName>
        <fullName evidence="8">Glutamyl-tRNA synthetase</fullName>
    </alternativeName>
</protein>
<dbReference type="InterPro" id="IPR020751">
    <property type="entry name" value="aa-tRNA-synth_I_codon-bd_sub2"/>
</dbReference>
<organism evidence="11">
    <name type="scientific">hydrothermal vent metagenome</name>
    <dbReference type="NCBI Taxonomy" id="652676"/>
    <lineage>
        <taxon>unclassified sequences</taxon>
        <taxon>metagenomes</taxon>
        <taxon>ecological metagenomes</taxon>
    </lineage>
</organism>
<feature type="domain" description="Glutamyl/glutaminyl-tRNA synthetase class Ib catalytic" evidence="9">
    <location>
        <begin position="4"/>
        <end position="318"/>
    </location>
</feature>
<dbReference type="HAMAP" id="MF_00022">
    <property type="entry name" value="Glu_tRNA_synth_type1"/>
    <property type="match status" value="1"/>
</dbReference>
<dbReference type="Pfam" id="PF00749">
    <property type="entry name" value="tRNA-synt_1c"/>
    <property type="match status" value="1"/>
</dbReference>
<dbReference type="Gene3D" id="3.40.50.620">
    <property type="entry name" value="HUPs"/>
    <property type="match status" value="1"/>
</dbReference>
<dbReference type="Gene3D" id="1.10.10.350">
    <property type="match status" value="1"/>
</dbReference>
<proteinExistence type="inferred from homology"/>
<evidence type="ECO:0000259" key="10">
    <source>
        <dbReference type="Pfam" id="PF19269"/>
    </source>
</evidence>
<evidence type="ECO:0000259" key="9">
    <source>
        <dbReference type="Pfam" id="PF00749"/>
    </source>
</evidence>
<evidence type="ECO:0000256" key="5">
    <source>
        <dbReference type="ARBA" id="ARBA00022840"/>
    </source>
</evidence>
<dbReference type="InterPro" id="IPR020058">
    <property type="entry name" value="Glu/Gln-tRNA-synth_Ib_cat-dom"/>
</dbReference>
<name>A0A3B1CA90_9ZZZZ</name>
<evidence type="ECO:0000256" key="1">
    <source>
        <dbReference type="ARBA" id="ARBA00007894"/>
    </source>
</evidence>
<dbReference type="InterPro" id="IPR049940">
    <property type="entry name" value="GluQ/Sye"/>
</dbReference>
<dbReference type="SUPFAM" id="SSF48163">
    <property type="entry name" value="An anticodon-binding domain of class I aminoacyl-tRNA synthetases"/>
    <property type="match status" value="1"/>
</dbReference>
<dbReference type="EC" id="6.1.1.17" evidence="2"/>
<dbReference type="AlphaFoldDB" id="A0A3B1CA90"/>
<dbReference type="SUPFAM" id="SSF52374">
    <property type="entry name" value="Nucleotidylyl transferase"/>
    <property type="match status" value="1"/>
</dbReference>
<dbReference type="InterPro" id="IPR000924">
    <property type="entry name" value="Glu/Gln-tRNA-synth"/>
</dbReference>
<gene>
    <name evidence="11" type="ORF">MNBD_NITROSPINAE01-1598</name>
</gene>
<evidence type="ECO:0000256" key="6">
    <source>
        <dbReference type="ARBA" id="ARBA00022917"/>
    </source>
</evidence>
<dbReference type="EMBL" id="UOGC01000093">
    <property type="protein sequence ID" value="VAX19690.1"/>
    <property type="molecule type" value="Genomic_DNA"/>
</dbReference>
<evidence type="ECO:0000256" key="4">
    <source>
        <dbReference type="ARBA" id="ARBA00022741"/>
    </source>
</evidence>
<dbReference type="GO" id="GO:0008270">
    <property type="term" value="F:zinc ion binding"/>
    <property type="evidence" value="ECO:0007669"/>
    <property type="project" value="InterPro"/>
</dbReference>
<evidence type="ECO:0000256" key="2">
    <source>
        <dbReference type="ARBA" id="ARBA00012835"/>
    </source>
</evidence>
<dbReference type="CDD" id="cd00808">
    <property type="entry name" value="GluRS_core"/>
    <property type="match status" value="1"/>
</dbReference>
<evidence type="ECO:0000313" key="11">
    <source>
        <dbReference type="EMBL" id="VAX19690.1"/>
    </source>
</evidence>
<comment type="similarity">
    <text evidence="1">Belongs to the class-I aminoacyl-tRNA synthetase family. Glutamate--tRNA ligase type 1 subfamily.</text>
</comment>
<dbReference type="PANTHER" id="PTHR43311">
    <property type="entry name" value="GLUTAMATE--TRNA LIGASE"/>
    <property type="match status" value="1"/>
</dbReference>
<evidence type="ECO:0000256" key="7">
    <source>
        <dbReference type="ARBA" id="ARBA00023146"/>
    </source>
</evidence>
<dbReference type="InterPro" id="IPR033910">
    <property type="entry name" value="GluRS_core"/>
</dbReference>
<dbReference type="GO" id="GO:0004818">
    <property type="term" value="F:glutamate-tRNA ligase activity"/>
    <property type="evidence" value="ECO:0007669"/>
    <property type="project" value="UniProtKB-EC"/>
</dbReference>
<dbReference type="PROSITE" id="PS00178">
    <property type="entry name" value="AA_TRNA_LIGASE_I"/>
    <property type="match status" value="1"/>
</dbReference>
<keyword evidence="6" id="KW-0648">Protein biosynthesis</keyword>
<dbReference type="GO" id="GO:0005524">
    <property type="term" value="F:ATP binding"/>
    <property type="evidence" value="ECO:0007669"/>
    <property type="project" value="UniProtKB-KW"/>
</dbReference>
<dbReference type="InterPro" id="IPR001412">
    <property type="entry name" value="aa-tRNA-synth_I_CS"/>
</dbReference>